<dbReference type="InterPro" id="IPR016156">
    <property type="entry name" value="FAD/NAD-linked_Rdtase_dimer_sf"/>
</dbReference>
<name>A0A1D8ISQ0_9GAMM</name>
<dbReference type="PRINTS" id="PR00368">
    <property type="entry name" value="FADPNR"/>
</dbReference>
<evidence type="ECO:0000256" key="3">
    <source>
        <dbReference type="ARBA" id="ARBA00022630"/>
    </source>
</evidence>
<dbReference type="GO" id="GO:0050661">
    <property type="term" value="F:NADP binding"/>
    <property type="evidence" value="ECO:0007669"/>
    <property type="project" value="InterPro"/>
</dbReference>
<evidence type="ECO:0000256" key="7">
    <source>
        <dbReference type="ARBA" id="ARBA00023284"/>
    </source>
</evidence>
<feature type="binding site" evidence="9">
    <location>
        <position position="52"/>
    </location>
    <ligand>
        <name>FAD</name>
        <dbReference type="ChEBI" id="CHEBI:57692"/>
    </ligand>
</feature>
<dbReference type="Proteomes" id="UP000095401">
    <property type="component" value="Chromosome"/>
</dbReference>
<evidence type="ECO:0000256" key="4">
    <source>
        <dbReference type="ARBA" id="ARBA00022827"/>
    </source>
</evidence>
<gene>
    <name evidence="14" type="ORF">BI364_00630</name>
</gene>
<evidence type="ECO:0000256" key="10">
    <source>
        <dbReference type="PIRSR" id="PIRSR000350-4"/>
    </source>
</evidence>
<keyword evidence="6" id="KW-1015">Disulfide bond</keyword>
<feature type="domain" description="Pyridine nucleotide-disulphide oxidoreductase dimerisation" evidence="12">
    <location>
        <begin position="340"/>
        <end position="449"/>
    </location>
</feature>
<dbReference type="GO" id="GO:0006749">
    <property type="term" value="P:glutathione metabolic process"/>
    <property type="evidence" value="ECO:0007669"/>
    <property type="project" value="InterPro"/>
</dbReference>
<evidence type="ECO:0000259" key="13">
    <source>
        <dbReference type="Pfam" id="PF07992"/>
    </source>
</evidence>
<dbReference type="AlphaFoldDB" id="A0A1D8ISQ0"/>
<evidence type="ECO:0000256" key="11">
    <source>
        <dbReference type="RuleBase" id="RU003691"/>
    </source>
</evidence>
<keyword evidence="15" id="KW-1185">Reference proteome</keyword>
<feature type="binding site" evidence="9">
    <location>
        <begin position="174"/>
        <end position="181"/>
    </location>
    <ligand>
        <name>NAD(+)</name>
        <dbReference type="ChEBI" id="CHEBI:57540"/>
    </ligand>
</feature>
<evidence type="ECO:0000259" key="12">
    <source>
        <dbReference type="Pfam" id="PF02852"/>
    </source>
</evidence>
<dbReference type="GO" id="GO:0045454">
    <property type="term" value="P:cell redox homeostasis"/>
    <property type="evidence" value="ECO:0007669"/>
    <property type="project" value="InterPro"/>
</dbReference>
<dbReference type="InterPro" id="IPR012999">
    <property type="entry name" value="Pyr_OxRdtase_I_AS"/>
</dbReference>
<feature type="active site" description="Proton acceptor" evidence="8">
    <location>
        <position position="439"/>
    </location>
</feature>
<keyword evidence="5 11" id="KW-0560">Oxidoreductase</keyword>
<evidence type="ECO:0000256" key="9">
    <source>
        <dbReference type="PIRSR" id="PIRSR000350-3"/>
    </source>
</evidence>
<dbReference type="EMBL" id="CP017415">
    <property type="protein sequence ID" value="AOU99443.1"/>
    <property type="molecule type" value="Genomic_DNA"/>
</dbReference>
<dbReference type="PANTHER" id="PTHR42737">
    <property type="entry name" value="GLUTATHIONE REDUCTASE"/>
    <property type="match status" value="1"/>
</dbReference>
<feature type="binding site" evidence="9">
    <location>
        <position position="304"/>
    </location>
    <ligand>
        <name>FAD</name>
        <dbReference type="ChEBI" id="CHEBI:57692"/>
    </ligand>
</feature>
<evidence type="ECO:0000256" key="6">
    <source>
        <dbReference type="ARBA" id="ARBA00023157"/>
    </source>
</evidence>
<dbReference type="Pfam" id="PF02852">
    <property type="entry name" value="Pyr_redox_dim"/>
    <property type="match status" value="1"/>
</dbReference>
<comment type="subunit">
    <text evidence="2">Homodimer.</text>
</comment>
<sequence>MEQRHFDLIAIGGGSGGLSVTERAARYGARCAVIESRRLGGTCVNVGCVPKKIMWYGASLAHALEDARGYGFTVGETGFDWAALKAKRDAYISGINGWYHTYLADSDVTLIQGEARLIDARTVEVDGVRYTADHIVLATGGEPIVPKIPGAEYSITSDGFFELEHLPEQVAVIGSGYIAVELAGLLNALGSEVSLYLRGEHLLRRFDGLLREQLTEGMLDAGISIFPRTRLQAVRRAADGSLDLICEGGRETHGFDTVLWAIGRRPAVDALGLAGIGVIQDDSGHVVTDAYQNTNLSGIYAIGDITGRAELTPVAIAAGRRLADRLFGGQAERRLDYENIPTVVFTHPPIGTVGLTEDEARELHGSSVKIYQTTFTSMYYAMTDHPVKTAMKLITVGAQEKVVGCHIIGPGADEMLQGFAVAIRMGATKHDLDDTVAIHPTSAEELVTLR</sequence>
<keyword evidence="7 11" id="KW-0676">Redox-active center</keyword>
<dbReference type="Gene3D" id="3.50.50.60">
    <property type="entry name" value="FAD/NAD(P)-binding domain"/>
    <property type="match status" value="2"/>
</dbReference>
<dbReference type="KEGG" id="aprs:BI364_00630"/>
<keyword evidence="3 11" id="KW-0285">Flavoprotein</keyword>
<comment type="similarity">
    <text evidence="1 11">Belongs to the class-I pyridine nucleotide-disulfide oxidoreductase family.</text>
</comment>
<keyword evidence="9" id="KW-0547">Nucleotide-binding</keyword>
<dbReference type="NCBIfam" id="NF004776">
    <property type="entry name" value="PRK06116.1"/>
    <property type="match status" value="1"/>
</dbReference>
<dbReference type="GO" id="GO:0050660">
    <property type="term" value="F:flavin adenine dinucleotide binding"/>
    <property type="evidence" value="ECO:0007669"/>
    <property type="project" value="InterPro"/>
</dbReference>
<dbReference type="PRINTS" id="PR00411">
    <property type="entry name" value="PNDRDTASEI"/>
</dbReference>
<reference evidence="15" key="1">
    <citation type="submission" date="2016-09" db="EMBL/GenBank/DDBJ databases">
        <title>Acidihalobacter prosperus F5.</title>
        <authorList>
            <person name="Khaleque H.N."/>
            <person name="Ramsay J.P."/>
            <person name="Kaksonen A.H."/>
            <person name="Boxall N.J."/>
            <person name="Watkin E.L.J."/>
        </authorList>
    </citation>
    <scope>NUCLEOTIDE SEQUENCE [LARGE SCALE GENOMIC DNA]</scope>
    <source>
        <strain evidence="15">F5</strain>
    </source>
</reference>
<dbReference type="InterPro" id="IPR036188">
    <property type="entry name" value="FAD/NAD-bd_sf"/>
</dbReference>
<dbReference type="FunFam" id="3.50.50.60:FF:000235">
    <property type="entry name" value="Glutathione reductase"/>
    <property type="match status" value="1"/>
</dbReference>
<dbReference type="PANTHER" id="PTHR42737:SF2">
    <property type="entry name" value="GLUTATHIONE REDUCTASE"/>
    <property type="match status" value="1"/>
</dbReference>
<evidence type="ECO:0000256" key="8">
    <source>
        <dbReference type="PIRSR" id="PIRSR000350-2"/>
    </source>
</evidence>
<evidence type="ECO:0000256" key="1">
    <source>
        <dbReference type="ARBA" id="ARBA00007532"/>
    </source>
</evidence>
<dbReference type="GO" id="GO:0005829">
    <property type="term" value="C:cytosol"/>
    <property type="evidence" value="ECO:0007669"/>
    <property type="project" value="TreeGrafter"/>
</dbReference>
<feature type="domain" description="FAD/NAD(P)-binding" evidence="13">
    <location>
        <begin position="7"/>
        <end position="319"/>
    </location>
</feature>
<dbReference type="InterPro" id="IPR046952">
    <property type="entry name" value="GSHR/TRXR-like"/>
</dbReference>
<comment type="cofactor">
    <cofactor evidence="9">
        <name>FAD</name>
        <dbReference type="ChEBI" id="CHEBI:57692"/>
    </cofactor>
    <text evidence="9">Binds 1 FAD per subunit.</text>
</comment>
<evidence type="ECO:0000313" key="14">
    <source>
        <dbReference type="EMBL" id="AOU99443.1"/>
    </source>
</evidence>
<dbReference type="GO" id="GO:0034599">
    <property type="term" value="P:cellular response to oxidative stress"/>
    <property type="evidence" value="ECO:0007669"/>
    <property type="project" value="TreeGrafter"/>
</dbReference>
<feature type="binding site" evidence="9">
    <location>
        <position position="263"/>
    </location>
    <ligand>
        <name>NAD(+)</name>
        <dbReference type="ChEBI" id="CHEBI:57540"/>
    </ligand>
</feature>
<dbReference type="InterPro" id="IPR004099">
    <property type="entry name" value="Pyr_nucl-diS_OxRdtase_dimer"/>
</dbReference>
<accession>A0A1D8ISQ0</accession>
<feature type="disulfide bond" description="Redox-active" evidence="10">
    <location>
        <begin position="43"/>
        <end position="48"/>
    </location>
</feature>
<evidence type="ECO:0000256" key="2">
    <source>
        <dbReference type="ARBA" id="ARBA00011738"/>
    </source>
</evidence>
<dbReference type="InterPro" id="IPR001100">
    <property type="entry name" value="Pyr_nuc-diS_OxRdtase"/>
</dbReference>
<proteinExistence type="inferred from homology"/>
<dbReference type="NCBIfam" id="TIGR01421">
    <property type="entry name" value="gluta_reduc_1"/>
    <property type="match status" value="1"/>
</dbReference>
<dbReference type="PROSITE" id="PS00076">
    <property type="entry name" value="PYRIDINE_REDOX_1"/>
    <property type="match status" value="1"/>
</dbReference>
<dbReference type="Gene3D" id="3.30.390.30">
    <property type="match status" value="1"/>
</dbReference>
<dbReference type="InterPro" id="IPR023753">
    <property type="entry name" value="FAD/NAD-binding_dom"/>
</dbReference>
<organism evidence="14 15">
    <name type="scientific">Acidihalobacter yilgarnensis</name>
    <dbReference type="NCBI Taxonomy" id="2819280"/>
    <lineage>
        <taxon>Bacteria</taxon>
        <taxon>Pseudomonadati</taxon>
        <taxon>Pseudomonadota</taxon>
        <taxon>Gammaproteobacteria</taxon>
        <taxon>Chromatiales</taxon>
        <taxon>Ectothiorhodospiraceae</taxon>
        <taxon>Acidihalobacter</taxon>
    </lineage>
</organism>
<evidence type="ECO:0000313" key="15">
    <source>
        <dbReference type="Proteomes" id="UP000095401"/>
    </source>
</evidence>
<dbReference type="Pfam" id="PF07992">
    <property type="entry name" value="Pyr_redox_2"/>
    <property type="match status" value="1"/>
</dbReference>
<keyword evidence="9" id="KW-0520">NAD</keyword>
<dbReference type="SUPFAM" id="SSF51905">
    <property type="entry name" value="FAD/NAD(P)-binding domain"/>
    <property type="match status" value="1"/>
</dbReference>
<evidence type="ECO:0000256" key="5">
    <source>
        <dbReference type="ARBA" id="ARBA00023002"/>
    </source>
</evidence>
<dbReference type="PIRSF" id="PIRSF000350">
    <property type="entry name" value="Mercury_reductase_MerA"/>
    <property type="match status" value="1"/>
</dbReference>
<dbReference type="GO" id="GO:0004362">
    <property type="term" value="F:glutathione-disulfide reductase (NADPH) activity"/>
    <property type="evidence" value="ECO:0007669"/>
    <property type="project" value="InterPro"/>
</dbReference>
<protein>
    <submittedName>
        <fullName evidence="14">Glutathione-disulfide reductase</fullName>
    </submittedName>
</protein>
<dbReference type="FunFam" id="3.30.390.30:FF:000003">
    <property type="entry name" value="Glutathione reductase"/>
    <property type="match status" value="1"/>
</dbReference>
<keyword evidence="4 9" id="KW-0274">FAD</keyword>
<dbReference type="SUPFAM" id="SSF55424">
    <property type="entry name" value="FAD/NAD-linked reductases, dimerisation (C-terminal) domain"/>
    <property type="match status" value="1"/>
</dbReference>
<dbReference type="InterPro" id="IPR006322">
    <property type="entry name" value="Glutathione_Rdtase_euk/bac"/>
</dbReference>